<keyword evidence="3" id="KW-1185">Reference proteome</keyword>
<dbReference type="Gene3D" id="3.40.50.1820">
    <property type="entry name" value="alpha/beta hydrolase"/>
    <property type="match status" value="1"/>
</dbReference>
<feature type="domain" description="Dienelactone hydrolase" evidence="1">
    <location>
        <begin position="4"/>
        <end position="185"/>
    </location>
</feature>
<dbReference type="InterPro" id="IPR029058">
    <property type="entry name" value="AB_hydrolase_fold"/>
</dbReference>
<name>A0A7W6GK58_9HYPH</name>
<dbReference type="PANTHER" id="PTHR46623">
    <property type="entry name" value="CARBOXYMETHYLENEBUTENOLIDASE-RELATED"/>
    <property type="match status" value="1"/>
</dbReference>
<organism evidence="2 3">
    <name type="scientific">Mycoplana azooxidifex</name>
    <dbReference type="NCBI Taxonomy" id="1636188"/>
    <lineage>
        <taxon>Bacteria</taxon>
        <taxon>Pseudomonadati</taxon>
        <taxon>Pseudomonadota</taxon>
        <taxon>Alphaproteobacteria</taxon>
        <taxon>Hyphomicrobiales</taxon>
        <taxon>Rhizobiaceae</taxon>
        <taxon>Mycoplana</taxon>
    </lineage>
</organism>
<evidence type="ECO:0000313" key="2">
    <source>
        <dbReference type="EMBL" id="MBB3978275.1"/>
    </source>
</evidence>
<evidence type="ECO:0000259" key="1">
    <source>
        <dbReference type="Pfam" id="PF01738"/>
    </source>
</evidence>
<dbReference type="PANTHER" id="PTHR46623:SF6">
    <property type="entry name" value="ALPHA_BETA-HYDROLASES SUPERFAMILY PROTEIN"/>
    <property type="match status" value="1"/>
</dbReference>
<dbReference type="AlphaFoldDB" id="A0A7W6GK58"/>
<proteinExistence type="predicted"/>
<dbReference type="RefSeq" id="WP_183806545.1">
    <property type="nucleotide sequence ID" value="NZ_JACIEE010000007.1"/>
</dbReference>
<accession>A0A7W6GK58</accession>
<dbReference type="GO" id="GO:0016787">
    <property type="term" value="F:hydrolase activity"/>
    <property type="evidence" value="ECO:0007669"/>
    <property type="project" value="UniProtKB-KW"/>
</dbReference>
<dbReference type="EMBL" id="JACIEE010000007">
    <property type="protein sequence ID" value="MBB3978275.1"/>
    <property type="molecule type" value="Genomic_DNA"/>
</dbReference>
<protein>
    <submittedName>
        <fullName evidence="2">Dienelactone hydrolase</fullName>
    </submittedName>
</protein>
<evidence type="ECO:0000313" key="3">
    <source>
        <dbReference type="Proteomes" id="UP000574761"/>
    </source>
</evidence>
<dbReference type="Proteomes" id="UP000574761">
    <property type="component" value="Unassembled WGS sequence"/>
</dbReference>
<dbReference type="SUPFAM" id="SSF53474">
    <property type="entry name" value="alpha/beta-Hydrolases"/>
    <property type="match status" value="1"/>
</dbReference>
<sequence>MATVALFHSVYGLRPLEREAARRLRAGGHQVVTPDLYAGRVAATVEEGFAIKDEIGWGILCERAASAIADLPADAVLGGFSMGAGIAASLWPDRPQAAGVLLLHSITEVPANAWPGTPVQVHLADPDPYEPSDEVAAWRAAVAGSPIRLEVFTYPGAGHLFADVTLADHDAGAAALMWERVDRLLAPL</sequence>
<dbReference type="Pfam" id="PF01738">
    <property type="entry name" value="DLH"/>
    <property type="match status" value="1"/>
</dbReference>
<keyword evidence="2" id="KW-0378">Hydrolase</keyword>
<gene>
    <name evidence="2" type="ORF">GGQ64_003509</name>
</gene>
<dbReference type="InterPro" id="IPR002925">
    <property type="entry name" value="Dienelactn_hydro"/>
</dbReference>
<comment type="caution">
    <text evidence="2">The sequence shown here is derived from an EMBL/GenBank/DDBJ whole genome shotgun (WGS) entry which is preliminary data.</text>
</comment>
<dbReference type="InterPro" id="IPR051049">
    <property type="entry name" value="Dienelactone_hydrolase-like"/>
</dbReference>
<reference evidence="2 3" key="1">
    <citation type="submission" date="2020-08" db="EMBL/GenBank/DDBJ databases">
        <title>Genomic Encyclopedia of Type Strains, Phase IV (KMG-IV): sequencing the most valuable type-strain genomes for metagenomic binning, comparative biology and taxonomic classification.</title>
        <authorList>
            <person name="Goeker M."/>
        </authorList>
    </citation>
    <scope>NUCLEOTIDE SEQUENCE [LARGE SCALE GENOMIC DNA]</scope>
    <source>
        <strain evidence="2 3">DSM 100211</strain>
    </source>
</reference>